<keyword evidence="4 8" id="KW-0371">Homeobox</keyword>
<feature type="DNA-binding region" description="Homeobox" evidence="8">
    <location>
        <begin position="3"/>
        <end position="60"/>
    </location>
</feature>
<dbReference type="GO" id="GO:0045893">
    <property type="term" value="P:positive regulation of DNA-templated transcription"/>
    <property type="evidence" value="ECO:0007669"/>
    <property type="project" value="TreeGrafter"/>
</dbReference>
<dbReference type="OMA" id="STESEWW"/>
<evidence type="ECO:0000313" key="13">
    <source>
        <dbReference type="Proteomes" id="UP000655225"/>
    </source>
</evidence>
<gene>
    <name evidence="12" type="ORF">HHK36_033500</name>
</gene>
<keyword evidence="3 8" id="KW-0238">DNA-binding</keyword>
<keyword evidence="6 8" id="KW-0539">Nucleus</keyword>
<evidence type="ECO:0000256" key="7">
    <source>
        <dbReference type="ARBA" id="ARBA00025748"/>
    </source>
</evidence>
<dbReference type="FunFam" id="1.10.10.60:FF:000293">
    <property type="entry name" value="Homeobox-leucine zipper protein ATHB-7"/>
    <property type="match status" value="1"/>
</dbReference>
<evidence type="ECO:0000256" key="5">
    <source>
        <dbReference type="ARBA" id="ARBA00023163"/>
    </source>
</evidence>
<reference evidence="12 13" key="1">
    <citation type="submission" date="2020-04" db="EMBL/GenBank/DDBJ databases">
        <title>Plant Genome Project.</title>
        <authorList>
            <person name="Zhang R.-G."/>
        </authorList>
    </citation>
    <scope>NUCLEOTIDE SEQUENCE [LARGE SCALE GENOMIC DNA]</scope>
    <source>
        <strain evidence="12">YNK0</strain>
        <tissue evidence="12">Leaf</tissue>
    </source>
</reference>
<keyword evidence="2 10" id="KW-0805">Transcription regulation</keyword>
<comment type="caution">
    <text evidence="12">The sequence shown here is derived from an EMBL/GenBank/DDBJ whole genome shotgun (WGS) entry which is preliminary data.</text>
</comment>
<dbReference type="InterPro" id="IPR017970">
    <property type="entry name" value="Homeobox_CS"/>
</dbReference>
<evidence type="ECO:0000256" key="8">
    <source>
        <dbReference type="PROSITE-ProRule" id="PRU00108"/>
    </source>
</evidence>
<comment type="function">
    <text evidence="10">Transcription factor.</text>
</comment>
<evidence type="ECO:0000256" key="10">
    <source>
        <dbReference type="RuleBase" id="RU369038"/>
    </source>
</evidence>
<protein>
    <recommendedName>
        <fullName evidence="10">Homeobox-leucine zipper protein</fullName>
    </recommendedName>
    <alternativeName>
        <fullName evidence="10">HD-ZIP protein</fullName>
    </alternativeName>
    <alternativeName>
        <fullName evidence="10">Homeodomain transcription factor</fullName>
    </alternativeName>
</protein>
<dbReference type="CDD" id="cd00086">
    <property type="entry name" value="homeodomain"/>
    <property type="match status" value="1"/>
</dbReference>
<name>A0A834Y3D0_TETSI</name>
<sequence length="196" mass="22411">MKKNTRRFSDEQIVSLESMFESESKLEPQKKLQLARELGLNPRQVAIWFQNKRARWKSKQLERDYGILRADYDTLASQFESLKKERQSLVTQLQKLSDQLESRCCSLGLTGNSTDGDSDNGDAKCKSEVKPSLLLEELCHNSKNPDYFGKKEEPGLLNMAEPRDGSLTSPENWCSFDSGGLFDHSCSSSQWWDFLS</sequence>
<dbReference type="OrthoDB" id="6159439at2759"/>
<comment type="subcellular location">
    <subcellularLocation>
        <location evidence="1 8 9">Nucleus</location>
    </subcellularLocation>
</comment>
<dbReference type="GO" id="GO:0000981">
    <property type="term" value="F:DNA-binding transcription factor activity, RNA polymerase II-specific"/>
    <property type="evidence" value="ECO:0007669"/>
    <property type="project" value="UniProtKB-UniRule"/>
</dbReference>
<dbReference type="PANTHER" id="PTHR24326">
    <property type="entry name" value="HOMEOBOX-LEUCINE ZIPPER PROTEIN"/>
    <property type="match status" value="1"/>
</dbReference>
<dbReference type="SMART" id="SM00389">
    <property type="entry name" value="HOX"/>
    <property type="match status" value="1"/>
</dbReference>
<evidence type="ECO:0000256" key="1">
    <source>
        <dbReference type="ARBA" id="ARBA00004123"/>
    </source>
</evidence>
<dbReference type="Pfam" id="PF00046">
    <property type="entry name" value="Homeodomain"/>
    <property type="match status" value="1"/>
</dbReference>
<dbReference type="InterPro" id="IPR009057">
    <property type="entry name" value="Homeodomain-like_sf"/>
</dbReference>
<dbReference type="PROSITE" id="PS00027">
    <property type="entry name" value="HOMEOBOX_1"/>
    <property type="match status" value="1"/>
</dbReference>
<dbReference type="SUPFAM" id="SSF46689">
    <property type="entry name" value="Homeodomain-like"/>
    <property type="match status" value="1"/>
</dbReference>
<dbReference type="PROSITE" id="PS50071">
    <property type="entry name" value="HOMEOBOX_2"/>
    <property type="match status" value="1"/>
</dbReference>
<dbReference type="InterPro" id="IPR003106">
    <property type="entry name" value="Leu_zip_homeo"/>
</dbReference>
<dbReference type="InterPro" id="IPR000047">
    <property type="entry name" value="HTH_motif"/>
</dbReference>
<evidence type="ECO:0000256" key="3">
    <source>
        <dbReference type="ARBA" id="ARBA00023125"/>
    </source>
</evidence>
<evidence type="ECO:0000259" key="11">
    <source>
        <dbReference type="PROSITE" id="PS50071"/>
    </source>
</evidence>
<proteinExistence type="inferred from homology"/>
<dbReference type="InterPro" id="IPR045224">
    <property type="entry name" value="HDZip_class_I_plant"/>
</dbReference>
<dbReference type="GO" id="GO:0000976">
    <property type="term" value="F:transcription cis-regulatory region binding"/>
    <property type="evidence" value="ECO:0007669"/>
    <property type="project" value="UniProtKB-ARBA"/>
</dbReference>
<dbReference type="PANTHER" id="PTHR24326:SF122">
    <property type="entry name" value="HOMEOBOX-LEUCINE ZIPPER PROTEIN HOX6"/>
    <property type="match status" value="1"/>
</dbReference>
<dbReference type="EMBL" id="JABCRI010001482">
    <property type="protein sequence ID" value="KAF8364529.1"/>
    <property type="molecule type" value="Genomic_DNA"/>
</dbReference>
<dbReference type="GO" id="GO:0009414">
    <property type="term" value="P:response to water deprivation"/>
    <property type="evidence" value="ECO:0007669"/>
    <property type="project" value="UniProtKB-ARBA"/>
</dbReference>
<dbReference type="InterPro" id="IPR001356">
    <property type="entry name" value="HD"/>
</dbReference>
<dbReference type="Pfam" id="PF02183">
    <property type="entry name" value="HALZ"/>
    <property type="match status" value="1"/>
</dbReference>
<comment type="similarity">
    <text evidence="7 10">Belongs to the HD-ZIP homeobox family. Class I subfamily.</text>
</comment>
<dbReference type="GO" id="GO:0033993">
    <property type="term" value="P:response to lipid"/>
    <property type="evidence" value="ECO:0007669"/>
    <property type="project" value="UniProtKB-ARBA"/>
</dbReference>
<keyword evidence="5 10" id="KW-0804">Transcription</keyword>
<evidence type="ECO:0000256" key="6">
    <source>
        <dbReference type="ARBA" id="ARBA00023242"/>
    </source>
</evidence>
<evidence type="ECO:0000256" key="4">
    <source>
        <dbReference type="ARBA" id="ARBA00023155"/>
    </source>
</evidence>
<dbReference type="PRINTS" id="PR00031">
    <property type="entry name" value="HTHREPRESSR"/>
</dbReference>
<dbReference type="AlphaFoldDB" id="A0A834Y3D0"/>
<dbReference type="Gene3D" id="1.10.10.60">
    <property type="entry name" value="Homeodomain-like"/>
    <property type="match status" value="1"/>
</dbReference>
<evidence type="ECO:0000313" key="12">
    <source>
        <dbReference type="EMBL" id="KAF8364529.1"/>
    </source>
</evidence>
<dbReference type="GO" id="GO:0005634">
    <property type="term" value="C:nucleus"/>
    <property type="evidence" value="ECO:0007669"/>
    <property type="project" value="UniProtKB-SubCell"/>
</dbReference>
<feature type="domain" description="Homeobox" evidence="11">
    <location>
        <begin position="1"/>
        <end position="59"/>
    </location>
</feature>
<dbReference type="GO" id="GO:0009725">
    <property type="term" value="P:response to hormone"/>
    <property type="evidence" value="ECO:0007669"/>
    <property type="project" value="UniProtKB-ARBA"/>
</dbReference>
<evidence type="ECO:0000256" key="2">
    <source>
        <dbReference type="ARBA" id="ARBA00023015"/>
    </source>
</evidence>
<dbReference type="Proteomes" id="UP000655225">
    <property type="component" value="Unassembled WGS sequence"/>
</dbReference>
<accession>A0A834Y3D0</accession>
<organism evidence="12 13">
    <name type="scientific">Tetracentron sinense</name>
    <name type="common">Spur-leaf</name>
    <dbReference type="NCBI Taxonomy" id="13715"/>
    <lineage>
        <taxon>Eukaryota</taxon>
        <taxon>Viridiplantae</taxon>
        <taxon>Streptophyta</taxon>
        <taxon>Embryophyta</taxon>
        <taxon>Tracheophyta</taxon>
        <taxon>Spermatophyta</taxon>
        <taxon>Magnoliopsida</taxon>
        <taxon>Trochodendrales</taxon>
        <taxon>Trochodendraceae</taxon>
        <taxon>Tetracentron</taxon>
    </lineage>
</organism>
<evidence type="ECO:0000256" key="9">
    <source>
        <dbReference type="RuleBase" id="RU000682"/>
    </source>
</evidence>
<keyword evidence="13" id="KW-1185">Reference proteome</keyword>